<dbReference type="GeneID" id="30994845"/>
<gene>
    <name evidence="1" type="ORF">HYPBUDRAFT_150671</name>
</gene>
<organism evidence="1 2">
    <name type="scientific">Hyphopichia burtonii NRRL Y-1933</name>
    <dbReference type="NCBI Taxonomy" id="984485"/>
    <lineage>
        <taxon>Eukaryota</taxon>
        <taxon>Fungi</taxon>
        <taxon>Dikarya</taxon>
        <taxon>Ascomycota</taxon>
        <taxon>Saccharomycotina</taxon>
        <taxon>Pichiomycetes</taxon>
        <taxon>Debaryomycetaceae</taxon>
        <taxon>Hyphopichia</taxon>
    </lineage>
</organism>
<dbReference type="AlphaFoldDB" id="A0A1E4RDH2"/>
<sequence>MAVDIALIQKQIEDPQVFSYVELLYQAAEQLREEEGEEKGKEAKIINTLELYSFGTYREYKKKKQEYTIEGSRSFFKLVELSVISVVNDNIGRSITLKELLEEYEFEDAIKEMISEYQIEQLELPFVDTTTTDPILILELILIAIKYKGTIDVRIDEKTSSIEVIATNTLRDVYDDQSYQLKSLSLDDITNRSLSRAKTNLCKWLDKSFT</sequence>
<dbReference type="OrthoDB" id="10265275at2759"/>
<dbReference type="RefSeq" id="XP_020074374.1">
    <property type="nucleotide sequence ID" value="XM_020220295.1"/>
</dbReference>
<dbReference type="STRING" id="984485.A0A1E4RDH2"/>
<protein>
    <recommendedName>
        <fullName evidence="3">PCI domain-containing protein</fullName>
    </recommendedName>
</protein>
<evidence type="ECO:0000313" key="2">
    <source>
        <dbReference type="Proteomes" id="UP000095085"/>
    </source>
</evidence>
<dbReference type="Proteomes" id="UP000095085">
    <property type="component" value="Unassembled WGS sequence"/>
</dbReference>
<name>A0A1E4RDH2_9ASCO</name>
<proteinExistence type="predicted"/>
<keyword evidence="2" id="KW-1185">Reference proteome</keyword>
<evidence type="ECO:0000313" key="1">
    <source>
        <dbReference type="EMBL" id="ODV65307.1"/>
    </source>
</evidence>
<dbReference type="EMBL" id="KV454545">
    <property type="protein sequence ID" value="ODV65307.1"/>
    <property type="molecule type" value="Genomic_DNA"/>
</dbReference>
<evidence type="ECO:0008006" key="3">
    <source>
        <dbReference type="Google" id="ProtNLM"/>
    </source>
</evidence>
<reference evidence="2" key="1">
    <citation type="submission" date="2016-05" db="EMBL/GenBank/DDBJ databases">
        <title>Comparative genomics of biotechnologically important yeasts.</title>
        <authorList>
            <consortium name="DOE Joint Genome Institute"/>
            <person name="Riley R."/>
            <person name="Haridas S."/>
            <person name="Wolfe K.H."/>
            <person name="Lopes M.R."/>
            <person name="Hittinger C.T."/>
            <person name="Goker M."/>
            <person name="Salamov A."/>
            <person name="Wisecaver J."/>
            <person name="Long T.M."/>
            <person name="Aerts A.L."/>
            <person name="Barry K."/>
            <person name="Choi C."/>
            <person name="Clum A."/>
            <person name="Coughlan A.Y."/>
            <person name="Deshpande S."/>
            <person name="Douglass A.P."/>
            <person name="Hanson S.J."/>
            <person name="Klenk H.-P."/>
            <person name="Labutti K."/>
            <person name="Lapidus A."/>
            <person name="Lindquist E."/>
            <person name="Lipzen A."/>
            <person name="Meier-Kolthoff J.P."/>
            <person name="Ohm R.A."/>
            <person name="Otillar R.P."/>
            <person name="Pangilinan J."/>
            <person name="Peng Y."/>
            <person name="Rokas A."/>
            <person name="Rosa C.A."/>
            <person name="Scheuner C."/>
            <person name="Sibirny A.A."/>
            <person name="Slot J.C."/>
            <person name="Stielow J.B."/>
            <person name="Sun H."/>
            <person name="Kurtzman C.P."/>
            <person name="Blackwell M."/>
            <person name="Grigoriev I.V."/>
            <person name="Jeffries T.W."/>
        </authorList>
    </citation>
    <scope>NUCLEOTIDE SEQUENCE [LARGE SCALE GENOMIC DNA]</scope>
    <source>
        <strain evidence="2">NRRL Y-1933</strain>
    </source>
</reference>
<accession>A0A1E4RDH2</accession>